<evidence type="ECO:0000256" key="3">
    <source>
        <dbReference type="SAM" id="MobiDB-lite"/>
    </source>
</evidence>
<gene>
    <name evidence="4" type="ORF">JX360_04350</name>
</gene>
<keyword evidence="2" id="KW-0560">Oxidoreductase</keyword>
<dbReference type="RefSeq" id="WP_244349376.1">
    <property type="nucleotide sequence ID" value="NZ_JAFIRA010000007.1"/>
</dbReference>
<accession>A0ABT0C8M6</accession>
<dbReference type="Gene3D" id="3.40.50.720">
    <property type="entry name" value="NAD(P)-binding Rossmann-like Domain"/>
    <property type="match status" value="1"/>
</dbReference>
<name>A0ABT0C8M6_THEVL</name>
<dbReference type="PANTHER" id="PTHR44196:SF1">
    <property type="entry name" value="DEHYDROGENASE_REDUCTASE SDR FAMILY MEMBER 7B"/>
    <property type="match status" value="1"/>
</dbReference>
<comment type="similarity">
    <text evidence="1">Belongs to the short-chain dehydrogenases/reductases (SDR) family.</text>
</comment>
<dbReference type="InterPro" id="IPR002347">
    <property type="entry name" value="SDR_fam"/>
</dbReference>
<proteinExistence type="inferred from homology"/>
<dbReference type="InterPro" id="IPR036291">
    <property type="entry name" value="NAD(P)-bd_dom_sf"/>
</dbReference>
<comment type="caution">
    <text evidence="4">The sequence shown here is derived from an EMBL/GenBank/DDBJ whole genome shotgun (WGS) entry which is preliminary data.</text>
</comment>
<dbReference type="SUPFAM" id="SSF51735">
    <property type="entry name" value="NAD(P)-binding Rossmann-fold domains"/>
    <property type="match status" value="1"/>
</dbReference>
<dbReference type="NCBIfam" id="NF005653">
    <property type="entry name" value="PRK07424.1"/>
    <property type="match status" value="1"/>
</dbReference>
<sequence>MDIAGINQINQWVGAGVIALGSILWAEIVRDLRHWLAHVWPWLMPKHTLHHRLFRRDLSVVDEQLYRESQWHHDVPEAVTMMVAGIPWVILLGWGSWLNGVAATAGIVYSASFWISGMLRGWGLALETDITHQPGPFPVPPSQWHVNRTYHWRHHFDDTNAYFCGTLTFVDRIMGTSLSLKGKRVAVTGASGTLGRALLKHLHRQGAKVIALSSQADPIQIEVNGQPQAVETLQWQVGQEGSLAELLERVDILVLNHGVNVHGARDAAAIQQSYAVNTFSSWRLMELFFQTVRSNPEVATKEVWVNTSEAEVSPAFSPLYELSKRALGDLVTLRRLDAPCVVRKLILGPFKSNLNPIGVMSGDWVAAQILAQAKRDCRNIIVTINPFTYLFLPLKELAVGTYFRLFSHSLPHPEAPASNSDSSGVPQGDSTSVPQGDGILG</sequence>
<dbReference type="Proteomes" id="UP000830835">
    <property type="component" value="Unassembled WGS sequence"/>
</dbReference>
<dbReference type="PANTHER" id="PTHR44196">
    <property type="entry name" value="DEHYDROGENASE/REDUCTASE SDR FAMILY MEMBER 7B"/>
    <property type="match status" value="1"/>
</dbReference>
<evidence type="ECO:0000256" key="2">
    <source>
        <dbReference type="ARBA" id="ARBA00023002"/>
    </source>
</evidence>
<dbReference type="CDD" id="cd05233">
    <property type="entry name" value="SDR_c"/>
    <property type="match status" value="1"/>
</dbReference>
<reference evidence="4" key="1">
    <citation type="submission" date="2021-02" db="EMBL/GenBank/DDBJ databases">
        <title>The CRISPR/cas machinery reduction and long-range gene transfer in the hot spring cyanobacterium Synechococcus.</title>
        <authorList>
            <person name="Dvorak P."/>
            <person name="Jahodarova E."/>
            <person name="Hasler P."/>
            <person name="Poulickova A."/>
        </authorList>
    </citation>
    <scope>NUCLEOTIDE SEQUENCE</scope>
    <source>
        <strain evidence="4">Rupite</strain>
    </source>
</reference>
<evidence type="ECO:0000256" key="1">
    <source>
        <dbReference type="ARBA" id="ARBA00006484"/>
    </source>
</evidence>
<feature type="compositionally biased region" description="Polar residues" evidence="3">
    <location>
        <begin position="417"/>
        <end position="434"/>
    </location>
</feature>
<dbReference type="Pfam" id="PF00106">
    <property type="entry name" value="adh_short"/>
    <property type="match status" value="1"/>
</dbReference>
<protein>
    <submittedName>
        <fullName evidence="4">Bifunctional sterol desaturase/short chain dehydrogenase</fullName>
    </submittedName>
</protein>
<evidence type="ECO:0000313" key="5">
    <source>
        <dbReference type="Proteomes" id="UP000830835"/>
    </source>
</evidence>
<feature type="region of interest" description="Disordered" evidence="3">
    <location>
        <begin position="414"/>
        <end position="441"/>
    </location>
</feature>
<dbReference type="EMBL" id="JAFIRA010000007">
    <property type="protein sequence ID" value="MCJ2542143.1"/>
    <property type="molecule type" value="Genomic_DNA"/>
</dbReference>
<organism evidence="4 5">
    <name type="scientific">Thermostichus vulcanus str. 'Rupite'</name>
    <dbReference type="NCBI Taxonomy" id="2813851"/>
    <lineage>
        <taxon>Bacteria</taxon>
        <taxon>Bacillati</taxon>
        <taxon>Cyanobacteriota</taxon>
        <taxon>Cyanophyceae</taxon>
        <taxon>Thermostichales</taxon>
        <taxon>Thermostichaceae</taxon>
        <taxon>Thermostichus</taxon>
    </lineage>
</organism>
<evidence type="ECO:0000313" key="4">
    <source>
        <dbReference type="EMBL" id="MCJ2542143.1"/>
    </source>
</evidence>
<keyword evidence="5" id="KW-1185">Reference proteome</keyword>
<dbReference type="NCBIfam" id="NF009035">
    <property type="entry name" value="PRK12367.1"/>
    <property type="match status" value="1"/>
</dbReference>